<dbReference type="RefSeq" id="WP_169096296.1">
    <property type="nucleotide sequence ID" value="NZ_JABBVZ010000005.1"/>
</dbReference>
<evidence type="ECO:0000313" key="1">
    <source>
        <dbReference type="EMBL" id="NMP21189.1"/>
    </source>
</evidence>
<comment type="caution">
    <text evidence="1">The sequence shown here is derived from an EMBL/GenBank/DDBJ whole genome shotgun (WGS) entry which is preliminary data.</text>
</comment>
<gene>
    <name evidence="1" type="ORF">HIJ39_02290</name>
</gene>
<dbReference type="Gene3D" id="1.20.1290.10">
    <property type="entry name" value="AhpD-like"/>
    <property type="match status" value="1"/>
</dbReference>
<proteinExistence type="predicted"/>
<reference evidence="1 2" key="1">
    <citation type="submission" date="2020-04" db="EMBL/GenBank/DDBJ databases">
        <authorList>
            <person name="Zhang R."/>
            <person name="Schippers A."/>
        </authorList>
    </citation>
    <scope>NUCLEOTIDE SEQUENCE [LARGE SCALE GENOMIC DNA]</scope>
    <source>
        <strain evidence="1 2">DSM 109850</strain>
    </source>
</reference>
<keyword evidence="2" id="KW-1185">Reference proteome</keyword>
<dbReference type="SUPFAM" id="SSF69118">
    <property type="entry name" value="AhpD-like"/>
    <property type="match status" value="1"/>
</dbReference>
<protein>
    <submittedName>
        <fullName evidence="1">Uncharacterized protein</fullName>
    </submittedName>
</protein>
<dbReference type="Proteomes" id="UP000533476">
    <property type="component" value="Unassembled WGS sequence"/>
</dbReference>
<name>A0A7Y0L3G0_9FIRM</name>
<accession>A0A7Y0L3G0</accession>
<evidence type="ECO:0000313" key="2">
    <source>
        <dbReference type="Proteomes" id="UP000533476"/>
    </source>
</evidence>
<dbReference type="EMBL" id="JABBVZ010000005">
    <property type="protein sequence ID" value="NMP21189.1"/>
    <property type="molecule type" value="Genomic_DNA"/>
</dbReference>
<dbReference type="AlphaFoldDB" id="A0A7Y0L3G0"/>
<sequence>MSHFAGAKRAGASDEEIQEAVHLAASVGAGVVLAMADRGRAASEAHHYWWKPPREEK</sequence>
<organism evidence="1 2">
    <name type="scientific">Sulfobacillus harzensis</name>
    <dbReference type="NCBI Taxonomy" id="2729629"/>
    <lineage>
        <taxon>Bacteria</taxon>
        <taxon>Bacillati</taxon>
        <taxon>Bacillota</taxon>
        <taxon>Clostridia</taxon>
        <taxon>Eubacteriales</taxon>
        <taxon>Clostridiales Family XVII. Incertae Sedis</taxon>
        <taxon>Sulfobacillus</taxon>
    </lineage>
</organism>
<dbReference type="InterPro" id="IPR029032">
    <property type="entry name" value="AhpD-like"/>
</dbReference>